<gene>
    <name evidence="1" type="ORF">Tci_559394</name>
</gene>
<organism evidence="1">
    <name type="scientific">Tanacetum cinerariifolium</name>
    <name type="common">Dalmatian daisy</name>
    <name type="synonym">Chrysanthemum cinerariifolium</name>
    <dbReference type="NCBI Taxonomy" id="118510"/>
    <lineage>
        <taxon>Eukaryota</taxon>
        <taxon>Viridiplantae</taxon>
        <taxon>Streptophyta</taxon>
        <taxon>Embryophyta</taxon>
        <taxon>Tracheophyta</taxon>
        <taxon>Spermatophyta</taxon>
        <taxon>Magnoliopsida</taxon>
        <taxon>eudicotyledons</taxon>
        <taxon>Gunneridae</taxon>
        <taxon>Pentapetalae</taxon>
        <taxon>asterids</taxon>
        <taxon>campanulids</taxon>
        <taxon>Asterales</taxon>
        <taxon>Asteraceae</taxon>
        <taxon>Asteroideae</taxon>
        <taxon>Anthemideae</taxon>
        <taxon>Anthemidinae</taxon>
        <taxon>Tanacetum</taxon>
    </lineage>
</organism>
<dbReference type="EMBL" id="BKCJ010335639">
    <property type="protein sequence ID" value="GEZ87421.1"/>
    <property type="molecule type" value="Genomic_DNA"/>
</dbReference>
<evidence type="ECO:0000313" key="1">
    <source>
        <dbReference type="EMBL" id="GEZ87421.1"/>
    </source>
</evidence>
<name>A0A699IUN0_TANCI</name>
<comment type="caution">
    <text evidence="1">The sequence shown here is derived from an EMBL/GenBank/DDBJ whole genome shotgun (WGS) entry which is preliminary data.</text>
</comment>
<reference evidence="1" key="1">
    <citation type="journal article" date="2019" name="Sci. Rep.">
        <title>Draft genome of Tanacetum cinerariifolium, the natural source of mosquito coil.</title>
        <authorList>
            <person name="Yamashiro T."/>
            <person name="Shiraishi A."/>
            <person name="Satake H."/>
            <person name="Nakayama K."/>
        </authorList>
    </citation>
    <scope>NUCLEOTIDE SEQUENCE</scope>
</reference>
<sequence length="171" mass="19586">HLHQSFATRKIQLLNRKAWHEKYVSKNSEMFDRRRGRVMVKVFNLLKKGLLVRRRAMEASKRRRSKLDYIIQQLSKGSIEGSSIIPKVLDEPKDNSEVAEKQARNIQTSLTLSSAELEIKSMMDVPVYQEDPTVQRTPLIDDVFSMVTEKTTSTPTSPTTQAQVQMCSTSC</sequence>
<proteinExistence type="predicted"/>
<feature type="non-terminal residue" evidence="1">
    <location>
        <position position="1"/>
    </location>
</feature>
<dbReference type="AlphaFoldDB" id="A0A699IUN0"/>
<protein>
    <submittedName>
        <fullName evidence="1">Uncharacterized protein</fullName>
    </submittedName>
</protein>
<accession>A0A699IUN0</accession>